<accession>A0ABT7SFS3</accession>
<evidence type="ECO:0000313" key="7">
    <source>
        <dbReference type="EMBL" id="MDM7855030.1"/>
    </source>
</evidence>
<dbReference type="GO" id="GO:0032259">
    <property type="term" value="P:methylation"/>
    <property type="evidence" value="ECO:0007669"/>
    <property type="project" value="UniProtKB-KW"/>
</dbReference>
<keyword evidence="5 6" id="KW-0949">S-adenosyl-L-methionine</keyword>
<comment type="function">
    <text evidence="6">Specifically methylates the N7 position of a guanine in 16S rRNA.</text>
</comment>
<dbReference type="GO" id="GO:0008168">
    <property type="term" value="F:methyltransferase activity"/>
    <property type="evidence" value="ECO:0007669"/>
    <property type="project" value="UniProtKB-KW"/>
</dbReference>
<evidence type="ECO:0000256" key="6">
    <source>
        <dbReference type="HAMAP-Rule" id="MF_00074"/>
    </source>
</evidence>
<feature type="binding site" evidence="6">
    <location>
        <position position="144"/>
    </location>
    <ligand>
        <name>S-adenosyl-L-methionine</name>
        <dbReference type="ChEBI" id="CHEBI:59789"/>
    </ligand>
</feature>
<dbReference type="PANTHER" id="PTHR31760">
    <property type="entry name" value="S-ADENOSYL-L-METHIONINE-DEPENDENT METHYLTRANSFERASES SUPERFAMILY PROTEIN"/>
    <property type="match status" value="1"/>
</dbReference>
<evidence type="ECO:0000256" key="3">
    <source>
        <dbReference type="ARBA" id="ARBA00022603"/>
    </source>
</evidence>
<comment type="similarity">
    <text evidence="6">Belongs to the methyltransferase superfamily. RNA methyltransferase RsmG family.</text>
</comment>
<proteinExistence type="inferred from homology"/>
<reference evidence="7 8" key="1">
    <citation type="submission" date="2023-06" db="EMBL/GenBank/DDBJ databases">
        <title>Cellulomonas sp. MW4 Whole genome sequence.</title>
        <authorList>
            <person name="Park S."/>
        </authorList>
    </citation>
    <scope>NUCLEOTIDE SEQUENCE [LARGE SCALE GENOMIC DNA]</scope>
    <source>
        <strain evidence="7 8">MW4</strain>
    </source>
</reference>
<evidence type="ECO:0000256" key="2">
    <source>
        <dbReference type="ARBA" id="ARBA00022552"/>
    </source>
</evidence>
<dbReference type="Pfam" id="PF02527">
    <property type="entry name" value="GidB"/>
    <property type="match status" value="1"/>
</dbReference>
<keyword evidence="4 6" id="KW-0808">Transferase</keyword>
<comment type="caution">
    <text evidence="7">The sequence shown here is derived from an EMBL/GenBank/DDBJ whole genome shotgun (WGS) entry which is preliminary data.</text>
</comment>
<gene>
    <name evidence="6 7" type="primary">rsmG</name>
    <name evidence="7" type="ORF">QRT04_08805</name>
</gene>
<comment type="subcellular location">
    <subcellularLocation>
        <location evidence="6">Cytoplasm</location>
    </subcellularLocation>
</comment>
<evidence type="ECO:0000256" key="4">
    <source>
        <dbReference type="ARBA" id="ARBA00022679"/>
    </source>
</evidence>
<protein>
    <recommendedName>
        <fullName evidence="6">Ribosomal RNA small subunit methyltransferase G</fullName>
        <ecNumber evidence="6">2.1.1.-</ecNumber>
    </recommendedName>
    <alternativeName>
        <fullName evidence="6">16S rRNA 7-methylguanosine methyltransferase</fullName>
        <shortName evidence="6">16S rRNA m7G methyltransferase</shortName>
    </alternativeName>
</protein>
<evidence type="ECO:0000256" key="5">
    <source>
        <dbReference type="ARBA" id="ARBA00022691"/>
    </source>
</evidence>
<dbReference type="Proteomes" id="UP001529338">
    <property type="component" value="Unassembled WGS sequence"/>
</dbReference>
<keyword evidence="8" id="KW-1185">Reference proteome</keyword>
<keyword evidence="2 6" id="KW-0698">rRNA processing</keyword>
<evidence type="ECO:0000256" key="1">
    <source>
        <dbReference type="ARBA" id="ARBA00022490"/>
    </source>
</evidence>
<dbReference type="PIRSF" id="PIRSF003078">
    <property type="entry name" value="GidB"/>
    <property type="match status" value="1"/>
</dbReference>
<organism evidence="7 8">
    <name type="scientific">Cellulomonas alba</name>
    <dbReference type="NCBI Taxonomy" id="3053467"/>
    <lineage>
        <taxon>Bacteria</taxon>
        <taxon>Bacillati</taxon>
        <taxon>Actinomycetota</taxon>
        <taxon>Actinomycetes</taxon>
        <taxon>Micrococcales</taxon>
        <taxon>Cellulomonadaceae</taxon>
        <taxon>Cellulomonas</taxon>
    </lineage>
</organism>
<feature type="binding site" evidence="6">
    <location>
        <position position="83"/>
    </location>
    <ligand>
        <name>S-adenosyl-L-methionine</name>
        <dbReference type="ChEBI" id="CHEBI:59789"/>
    </ligand>
</feature>
<dbReference type="InterPro" id="IPR003682">
    <property type="entry name" value="rRNA_ssu_MeTfrase_G"/>
</dbReference>
<dbReference type="NCBIfam" id="TIGR00138">
    <property type="entry name" value="rsmG_gidB"/>
    <property type="match status" value="1"/>
</dbReference>
<sequence length="220" mass="23763">MTVADEHLDPLSGDPRLPTFFGAAWPQISSFDALLRREGPVRGLVGPRELGRLWERHLLNSATVAGLLPARGRVIDLGSGAGLPGVVAAAMRPDLEVVLLEPMLRRTEWLTEVVETLGLTNARVLRGRAQDVAGAIDADAVTCRAVAALDKLLAWSAPLLRREGRLVALKGERAPEELDLAKLALRKLGYVDAQVRQAASIDGIEPTHVVLATWEGTRVR</sequence>
<comment type="caution">
    <text evidence="6">Lacks conserved residue(s) required for the propagation of feature annotation.</text>
</comment>
<dbReference type="PANTHER" id="PTHR31760:SF0">
    <property type="entry name" value="S-ADENOSYL-L-METHIONINE-DEPENDENT METHYLTRANSFERASES SUPERFAMILY PROTEIN"/>
    <property type="match status" value="1"/>
</dbReference>
<feature type="binding site" evidence="6">
    <location>
        <position position="78"/>
    </location>
    <ligand>
        <name>S-adenosyl-L-methionine</name>
        <dbReference type="ChEBI" id="CHEBI:59789"/>
    </ligand>
</feature>
<dbReference type="SUPFAM" id="SSF53335">
    <property type="entry name" value="S-adenosyl-L-methionine-dependent methyltransferases"/>
    <property type="match status" value="1"/>
</dbReference>
<dbReference type="HAMAP" id="MF_00074">
    <property type="entry name" value="16SrRNA_methyltr_G"/>
    <property type="match status" value="1"/>
</dbReference>
<dbReference type="Gene3D" id="3.40.50.150">
    <property type="entry name" value="Vaccinia Virus protein VP39"/>
    <property type="match status" value="1"/>
</dbReference>
<keyword evidence="3 6" id="KW-0489">Methyltransferase</keyword>
<dbReference type="InterPro" id="IPR029063">
    <property type="entry name" value="SAM-dependent_MTases_sf"/>
</dbReference>
<dbReference type="EMBL" id="JAUCGQ010000001">
    <property type="protein sequence ID" value="MDM7855030.1"/>
    <property type="molecule type" value="Genomic_DNA"/>
</dbReference>
<evidence type="ECO:0000313" key="8">
    <source>
        <dbReference type="Proteomes" id="UP001529338"/>
    </source>
</evidence>
<keyword evidence="1 6" id="KW-0963">Cytoplasm</keyword>
<name>A0ABT7SFS3_9CELL</name>
<dbReference type="RefSeq" id="WP_289454841.1">
    <property type="nucleotide sequence ID" value="NZ_JAUCGQ010000001.1"/>
</dbReference>
<feature type="binding site" evidence="6">
    <location>
        <begin position="129"/>
        <end position="130"/>
    </location>
    <ligand>
        <name>S-adenosyl-L-methionine</name>
        <dbReference type="ChEBI" id="CHEBI:59789"/>
    </ligand>
</feature>
<dbReference type="EC" id="2.1.1.-" evidence="6"/>